<name>A0A975W750_9RHOB</name>
<dbReference type="AlphaFoldDB" id="A0A975W750"/>
<keyword evidence="1" id="KW-1133">Transmembrane helix</keyword>
<evidence type="ECO:0000256" key="1">
    <source>
        <dbReference type="SAM" id="Phobius"/>
    </source>
</evidence>
<keyword evidence="1" id="KW-0812">Transmembrane</keyword>
<keyword evidence="3" id="KW-1185">Reference proteome</keyword>
<dbReference type="GeneID" id="80816903"/>
<proteinExistence type="predicted"/>
<feature type="transmembrane region" description="Helical" evidence="1">
    <location>
        <begin position="64"/>
        <end position="86"/>
    </location>
</feature>
<dbReference type="EMBL" id="FNYY01000002">
    <property type="protein sequence ID" value="SEI78173.1"/>
    <property type="molecule type" value="Genomic_DNA"/>
</dbReference>
<evidence type="ECO:0000313" key="2">
    <source>
        <dbReference type="EMBL" id="SEI78173.1"/>
    </source>
</evidence>
<comment type="caution">
    <text evidence="2">The sequence shown here is derived from an EMBL/GenBank/DDBJ whole genome shotgun (WGS) entry which is preliminary data.</text>
</comment>
<accession>A0A975W750</accession>
<gene>
    <name evidence="2" type="ORF">SAMN04487940_10232</name>
</gene>
<protein>
    <submittedName>
        <fullName evidence="2">Uncharacterized protein</fullName>
    </submittedName>
</protein>
<sequence length="180" mass="18851">MIGTQGQASFQARISRINSGQVSQVPQPGVSDGSGTCWITHKSARRMQKRAAPETGRTASPSGLFGFVLGLLAFVLSQLGGYHLFGLPDSKMTGDIRMLLDGVGAMAVLATVSLVIAAPSKRHMAVRIAGVAVAMATMHNLVHMAPDVFAMAFSAEWVEATRAASEPGSILFRGVSIPLS</sequence>
<organism evidence="2 3">
    <name type="scientific">Marinovum algicola</name>
    <dbReference type="NCBI Taxonomy" id="42444"/>
    <lineage>
        <taxon>Bacteria</taxon>
        <taxon>Pseudomonadati</taxon>
        <taxon>Pseudomonadota</taxon>
        <taxon>Alphaproteobacteria</taxon>
        <taxon>Rhodobacterales</taxon>
        <taxon>Roseobacteraceae</taxon>
        <taxon>Marinovum</taxon>
    </lineage>
</organism>
<dbReference type="RefSeq" id="WP_074834918.1">
    <property type="nucleotide sequence ID" value="NZ_CATMKJ010000032.1"/>
</dbReference>
<keyword evidence="1" id="KW-0472">Membrane</keyword>
<dbReference type="Proteomes" id="UP000182932">
    <property type="component" value="Unassembled WGS sequence"/>
</dbReference>
<evidence type="ECO:0000313" key="3">
    <source>
        <dbReference type="Proteomes" id="UP000182932"/>
    </source>
</evidence>
<feature type="transmembrane region" description="Helical" evidence="1">
    <location>
        <begin position="98"/>
        <end position="118"/>
    </location>
</feature>
<reference evidence="2 3" key="1">
    <citation type="submission" date="2016-10" db="EMBL/GenBank/DDBJ databases">
        <authorList>
            <person name="Varghese N."/>
            <person name="Submissions S."/>
        </authorList>
    </citation>
    <scope>NUCLEOTIDE SEQUENCE [LARGE SCALE GENOMIC DNA]</scope>
    <source>
        <strain evidence="2 3">FF3</strain>
    </source>
</reference>